<name>A0A9W7CJG5_9STRA</name>
<evidence type="ECO:0000256" key="1">
    <source>
        <dbReference type="SAM" id="MobiDB-lite"/>
    </source>
</evidence>
<sequence length="403" mass="44675">MNAIKKTKAFFRWKQGALILEQEKHMKHDGPEVIVPETAEKGVSIGALDIYFQARNGQRSNEDNSVLLRSVFSSWRYCNFDNYKMKTKKMQSHMFWTALLRLERAVLRRAFLKVRNSSLLDVGIANEMRAYLETALNSDSSQNSPNTFMRSGGESGTTLNSLMTEEEQIQPRRLVTSTSTPRPGTGSLTLQSLPLSMSVTTRVSLNGAPLMLRNESSQRTESVVSGISGVTSSPRGGHARSLMDLDMTPKGLPQMSPISPAAIDNGESQSFFSTFCCGCVAPRPSRDHQYSPPPTYDPRTNFEGSSMNSMASSANNSNSNNVESILNSSLGQATRAVLSYETNHSRGPKNLSFETNHARGLSSRKVQIPLFKPRGPNSNNFESEKKNKETMNQQYIDSMFGEL</sequence>
<organism evidence="2 3">
    <name type="scientific">Triparma verrucosa</name>
    <dbReference type="NCBI Taxonomy" id="1606542"/>
    <lineage>
        <taxon>Eukaryota</taxon>
        <taxon>Sar</taxon>
        <taxon>Stramenopiles</taxon>
        <taxon>Ochrophyta</taxon>
        <taxon>Bolidophyceae</taxon>
        <taxon>Parmales</taxon>
        <taxon>Triparmaceae</taxon>
        <taxon>Triparma</taxon>
    </lineage>
</organism>
<feature type="region of interest" description="Disordered" evidence="1">
    <location>
        <begin position="137"/>
        <end position="158"/>
    </location>
</feature>
<accession>A0A9W7CJG5</accession>
<feature type="region of interest" description="Disordered" evidence="1">
    <location>
        <begin position="216"/>
        <end position="238"/>
    </location>
</feature>
<evidence type="ECO:0000313" key="2">
    <source>
        <dbReference type="EMBL" id="GMI05731.1"/>
    </source>
</evidence>
<proteinExistence type="predicted"/>
<gene>
    <name evidence="2" type="ORF">TrVE_jg12871</name>
</gene>
<dbReference type="AlphaFoldDB" id="A0A9W7CJG5"/>
<feature type="compositionally biased region" description="Low complexity" evidence="1">
    <location>
        <begin position="222"/>
        <end position="233"/>
    </location>
</feature>
<evidence type="ECO:0000313" key="3">
    <source>
        <dbReference type="Proteomes" id="UP001165160"/>
    </source>
</evidence>
<keyword evidence="3" id="KW-1185">Reference proteome</keyword>
<feature type="region of interest" description="Disordered" evidence="1">
    <location>
        <begin position="364"/>
        <end position="392"/>
    </location>
</feature>
<dbReference type="Proteomes" id="UP001165160">
    <property type="component" value="Unassembled WGS sequence"/>
</dbReference>
<feature type="region of interest" description="Disordered" evidence="1">
    <location>
        <begin position="283"/>
        <end position="323"/>
    </location>
</feature>
<reference evidence="3" key="1">
    <citation type="journal article" date="2023" name="Commun. Biol.">
        <title>Genome analysis of Parmales, the sister group of diatoms, reveals the evolutionary specialization of diatoms from phago-mixotrophs to photoautotrophs.</title>
        <authorList>
            <person name="Ban H."/>
            <person name="Sato S."/>
            <person name="Yoshikawa S."/>
            <person name="Yamada K."/>
            <person name="Nakamura Y."/>
            <person name="Ichinomiya M."/>
            <person name="Sato N."/>
            <person name="Blanc-Mathieu R."/>
            <person name="Endo H."/>
            <person name="Kuwata A."/>
            <person name="Ogata H."/>
        </authorList>
    </citation>
    <scope>NUCLEOTIDE SEQUENCE [LARGE SCALE GENOMIC DNA]</scope>
    <source>
        <strain evidence="3">NIES 3699</strain>
    </source>
</reference>
<protein>
    <submittedName>
        <fullName evidence="2">Uncharacterized protein</fullName>
    </submittedName>
</protein>
<comment type="caution">
    <text evidence="2">The sequence shown here is derived from an EMBL/GenBank/DDBJ whole genome shotgun (WGS) entry which is preliminary data.</text>
</comment>
<feature type="compositionally biased region" description="Low complexity" evidence="1">
    <location>
        <begin position="305"/>
        <end position="323"/>
    </location>
</feature>
<dbReference type="EMBL" id="BRXX01000334">
    <property type="protein sequence ID" value="GMI05731.1"/>
    <property type="molecule type" value="Genomic_DNA"/>
</dbReference>
<feature type="compositionally biased region" description="Polar residues" evidence="1">
    <location>
        <begin position="137"/>
        <end position="149"/>
    </location>
</feature>